<name>A0A2W5SQQ8_9CORY</name>
<dbReference type="EMBL" id="QFRA01000009">
    <property type="protein sequence ID" value="PZR05040.1"/>
    <property type="molecule type" value="Genomic_DNA"/>
</dbReference>
<organism evidence="2 3">
    <name type="scientific">Corynebacterium kroppenstedtii</name>
    <dbReference type="NCBI Taxonomy" id="161879"/>
    <lineage>
        <taxon>Bacteria</taxon>
        <taxon>Bacillati</taxon>
        <taxon>Actinomycetota</taxon>
        <taxon>Actinomycetes</taxon>
        <taxon>Mycobacteriales</taxon>
        <taxon>Corynebacteriaceae</taxon>
        <taxon>Corynebacterium</taxon>
    </lineage>
</organism>
<dbReference type="Proteomes" id="UP000249432">
    <property type="component" value="Unassembled WGS sequence"/>
</dbReference>
<evidence type="ECO:0000313" key="2">
    <source>
        <dbReference type="EMBL" id="PZR05040.1"/>
    </source>
</evidence>
<feature type="compositionally biased region" description="Polar residues" evidence="1">
    <location>
        <begin position="43"/>
        <end position="59"/>
    </location>
</feature>
<feature type="region of interest" description="Disordered" evidence="1">
    <location>
        <begin position="31"/>
        <end position="59"/>
    </location>
</feature>
<evidence type="ECO:0000256" key="1">
    <source>
        <dbReference type="SAM" id="MobiDB-lite"/>
    </source>
</evidence>
<evidence type="ECO:0000313" key="3">
    <source>
        <dbReference type="Proteomes" id="UP000249432"/>
    </source>
</evidence>
<gene>
    <name evidence="2" type="ORF">DI525_05090</name>
</gene>
<proteinExistence type="predicted"/>
<accession>A0A2W5SQQ8</accession>
<reference evidence="2 3" key="1">
    <citation type="submission" date="2017-08" db="EMBL/GenBank/DDBJ databases">
        <title>Infants hospitalized years apart are colonized by the same room-sourced microbial strains.</title>
        <authorList>
            <person name="Brooks B."/>
            <person name="Olm M.R."/>
            <person name="Firek B.A."/>
            <person name="Baker R."/>
            <person name="Thomas B.C."/>
            <person name="Morowitz M.J."/>
            <person name="Banfield J.F."/>
        </authorList>
    </citation>
    <scope>NUCLEOTIDE SEQUENCE [LARGE SCALE GENOMIC DNA]</scope>
    <source>
        <strain evidence="2">S2_003_000_R1_3</strain>
    </source>
</reference>
<sequence length="93" mass="10513">MLNEHRAGLDTEFGPTLARLRITRSTESHEFPWPVVGERGYTSPMTDSSTTTNQQSIPTLSTDRYTIPALGFTCHADERRGRGDQCPHQIRRP</sequence>
<protein>
    <submittedName>
        <fullName evidence="2">Uncharacterized protein</fullName>
    </submittedName>
</protein>
<dbReference type="AlphaFoldDB" id="A0A2W5SQQ8"/>
<comment type="caution">
    <text evidence="2">The sequence shown here is derived from an EMBL/GenBank/DDBJ whole genome shotgun (WGS) entry which is preliminary data.</text>
</comment>